<keyword evidence="3" id="KW-1185">Reference proteome</keyword>
<protein>
    <recommendedName>
        <fullName evidence="1">Peptidase S1 domain-containing protein</fullName>
    </recommendedName>
</protein>
<sequence length="120" mass="12605">MNSLSFCLSGKVLISSLFLKNIFTRYSNIGWQWVSSGWLYLPPSFSALKGSPACTGVAALWGSPDPTQIGPHCSTLSEGGVQSLPGQARPGIGPVICNGMLHGIVSWGGFPCQQPNQPGV</sequence>
<reference evidence="3" key="3">
    <citation type="submission" date="2018-12" db="EMBL/GenBank/DDBJ databases">
        <title>G10K-VGP greater horseshoe bat female genome, primary haplotype.</title>
        <authorList>
            <person name="Teeling E."/>
            <person name="Myers G."/>
            <person name="Vernes S."/>
            <person name="Pippel M."/>
            <person name="Winkler S."/>
            <person name="Fedrigo O."/>
            <person name="Rhie A."/>
            <person name="Koren S."/>
            <person name="Phillippy A."/>
            <person name="Lewin H."/>
            <person name="Damas J."/>
            <person name="Howe K."/>
            <person name="Mountcastle J."/>
            <person name="Jarvis E.D."/>
        </authorList>
    </citation>
    <scope>NUCLEOTIDE SEQUENCE [LARGE SCALE GENOMIC DNA]</scope>
</reference>
<evidence type="ECO:0000259" key="1">
    <source>
        <dbReference type="Pfam" id="PF00089"/>
    </source>
</evidence>
<name>A0A671FH53_RHIFE</name>
<dbReference type="GO" id="GO:0006508">
    <property type="term" value="P:proteolysis"/>
    <property type="evidence" value="ECO:0007669"/>
    <property type="project" value="InterPro"/>
</dbReference>
<feature type="domain" description="Peptidase S1" evidence="1">
    <location>
        <begin position="93"/>
        <end position="120"/>
    </location>
</feature>
<dbReference type="SUPFAM" id="SSF50494">
    <property type="entry name" value="Trypsin-like serine proteases"/>
    <property type="match status" value="1"/>
</dbReference>
<reference evidence="2" key="5">
    <citation type="submission" date="2025-09" db="UniProtKB">
        <authorList>
            <consortium name="Ensembl"/>
        </authorList>
    </citation>
    <scope>IDENTIFICATION</scope>
</reference>
<dbReference type="Ensembl" id="ENSRFET00010027184.1">
    <property type="protein sequence ID" value="ENSRFEP00010025012.1"/>
    <property type="gene ID" value="ENSRFEG00010016646.1"/>
</dbReference>
<dbReference type="AlphaFoldDB" id="A0A671FH53"/>
<dbReference type="Gene3D" id="2.40.10.10">
    <property type="entry name" value="Trypsin-like serine proteases"/>
    <property type="match status" value="1"/>
</dbReference>
<accession>A0A671FH53</accession>
<dbReference type="InParanoid" id="A0A671FH53"/>
<dbReference type="InterPro" id="IPR001254">
    <property type="entry name" value="Trypsin_dom"/>
</dbReference>
<dbReference type="Pfam" id="PF00089">
    <property type="entry name" value="Trypsin"/>
    <property type="match status" value="1"/>
</dbReference>
<evidence type="ECO:0000313" key="2">
    <source>
        <dbReference type="Ensembl" id="ENSRFEP00010025012.1"/>
    </source>
</evidence>
<reference evidence="2" key="4">
    <citation type="submission" date="2025-08" db="UniProtKB">
        <authorList>
            <consortium name="Ensembl"/>
        </authorList>
    </citation>
    <scope>IDENTIFICATION</scope>
</reference>
<organism evidence="2 3">
    <name type="scientific">Rhinolophus ferrumequinum</name>
    <name type="common">Greater horseshoe bat</name>
    <dbReference type="NCBI Taxonomy" id="59479"/>
    <lineage>
        <taxon>Eukaryota</taxon>
        <taxon>Metazoa</taxon>
        <taxon>Chordata</taxon>
        <taxon>Craniata</taxon>
        <taxon>Vertebrata</taxon>
        <taxon>Euteleostomi</taxon>
        <taxon>Mammalia</taxon>
        <taxon>Eutheria</taxon>
        <taxon>Laurasiatheria</taxon>
        <taxon>Chiroptera</taxon>
        <taxon>Yinpterochiroptera</taxon>
        <taxon>Rhinolophoidea</taxon>
        <taxon>Rhinolophidae</taxon>
        <taxon>Rhinolophinae</taxon>
        <taxon>Rhinolophus</taxon>
    </lineage>
</organism>
<evidence type="ECO:0000313" key="3">
    <source>
        <dbReference type="Proteomes" id="UP000472240"/>
    </source>
</evidence>
<proteinExistence type="predicted"/>
<reference evidence="2 3" key="2">
    <citation type="journal article" date="2018" name="Annu Rev Anim Biosci">
        <title>Bat Biology, Genomes, and the Bat1K Project: To Generate Chromosome-Level Genomes for All Living Bat Species.</title>
        <authorList>
            <person name="Teeling E.C."/>
            <person name="Vernes S.C."/>
            <person name="Davalos L.M."/>
            <person name="Ray D.A."/>
            <person name="Gilbert M.T.P."/>
            <person name="Myers E."/>
        </authorList>
    </citation>
    <scope>NUCLEOTIDE SEQUENCE</scope>
</reference>
<dbReference type="GO" id="GO:0004252">
    <property type="term" value="F:serine-type endopeptidase activity"/>
    <property type="evidence" value="ECO:0007669"/>
    <property type="project" value="InterPro"/>
</dbReference>
<dbReference type="InterPro" id="IPR009003">
    <property type="entry name" value="Peptidase_S1_PA"/>
</dbReference>
<dbReference type="Proteomes" id="UP000472240">
    <property type="component" value="Chromosome 12"/>
</dbReference>
<reference evidence="2 3" key="1">
    <citation type="journal article" date="2015" name="Annu Rev Anim Biosci">
        <title>The Genome 10K Project: a way forward.</title>
        <authorList>
            <person name="Koepfli K.P."/>
            <person name="Paten B."/>
            <person name="O'Brien S.J."/>
            <person name="Koepfli K.P."/>
            <person name="Paten B."/>
            <person name="Antunes A."/>
            <person name="Belov K."/>
            <person name="Bustamante C."/>
            <person name="Castoe T.A."/>
            <person name="Clawson H."/>
            <person name="Crawford A.J."/>
            <person name="Diekhans M."/>
            <person name="Distel D."/>
            <person name="Durbin R."/>
            <person name="Earl D."/>
            <person name="Fujita M.K."/>
            <person name="Gamble T."/>
            <person name="Georges A."/>
            <person name="Gemmell N."/>
            <person name="Gilbert M.T."/>
            <person name="Graves J.M."/>
            <person name="Green R.E."/>
            <person name="Hickey G."/>
            <person name="Jarvis E.D."/>
            <person name="Johnson W."/>
            <person name="Komissarov A."/>
            <person name="Korf I."/>
            <person name="Kuhn R."/>
            <person name="Larkin D.M."/>
            <person name="Lewin H."/>
            <person name="Lopez J.V."/>
            <person name="Ma J."/>
            <person name="Marques-Bonet T."/>
            <person name="Miller W."/>
            <person name="Murphy R."/>
            <person name="Pevzner P."/>
            <person name="Shapiro B."/>
            <person name="Steiner C."/>
            <person name="Tamazian G."/>
            <person name="Venkatesh B."/>
            <person name="Wang J."/>
            <person name="Wayne R."/>
            <person name="Wiley E."/>
            <person name="Yang H."/>
            <person name="Zhang G."/>
            <person name="Haussler D."/>
            <person name="Ryder O."/>
            <person name="O'Brien S.J."/>
        </authorList>
    </citation>
    <scope>NUCLEOTIDE SEQUENCE</scope>
</reference>
<dbReference type="InterPro" id="IPR043504">
    <property type="entry name" value="Peptidase_S1_PA_chymotrypsin"/>
</dbReference>